<dbReference type="HOGENOM" id="CLU_116670_0_2_6"/>
<gene>
    <name evidence="1" type="ORF">THII_1066</name>
</gene>
<dbReference type="Gene3D" id="1.20.1220.20">
    <property type="entry name" value="Uncharcterised protein PF01724"/>
    <property type="match status" value="1"/>
</dbReference>
<name>A0A090ACD0_9GAMM</name>
<evidence type="ECO:0008006" key="3">
    <source>
        <dbReference type="Google" id="ProtNLM"/>
    </source>
</evidence>
<dbReference type="OrthoDB" id="5766125at2"/>
<evidence type="ECO:0000313" key="1">
    <source>
        <dbReference type="EMBL" id="BAP55363.1"/>
    </source>
</evidence>
<dbReference type="STRING" id="40754.THII_1066"/>
<dbReference type="InterPro" id="IPR002636">
    <property type="entry name" value="DUF29"/>
</dbReference>
<evidence type="ECO:0000313" key="2">
    <source>
        <dbReference type="Proteomes" id="UP000031623"/>
    </source>
</evidence>
<dbReference type="Proteomes" id="UP000031623">
    <property type="component" value="Chromosome"/>
</dbReference>
<dbReference type="KEGG" id="tig:THII_1066"/>
<dbReference type="PANTHER" id="PTHR34235">
    <property type="entry name" value="SLR1203 PROTEIN-RELATED"/>
    <property type="match status" value="1"/>
</dbReference>
<keyword evidence="2" id="KW-1185">Reference proteome</keyword>
<reference evidence="1 2" key="1">
    <citation type="journal article" date="2014" name="ISME J.">
        <title>Ecophysiology of Thioploca ingrica as revealed by the complete genome sequence supplemented with proteomic evidence.</title>
        <authorList>
            <person name="Kojima H."/>
            <person name="Ogura Y."/>
            <person name="Yamamoto N."/>
            <person name="Togashi T."/>
            <person name="Mori H."/>
            <person name="Watanabe T."/>
            <person name="Nemoto F."/>
            <person name="Kurokawa K."/>
            <person name="Hayashi T."/>
            <person name="Fukui M."/>
        </authorList>
    </citation>
    <scope>NUCLEOTIDE SEQUENCE [LARGE SCALE GENOMIC DNA]</scope>
</reference>
<accession>A0A090ACD0</accession>
<proteinExistence type="predicted"/>
<dbReference type="EMBL" id="AP014633">
    <property type="protein sequence ID" value="BAP55363.1"/>
    <property type="molecule type" value="Genomic_DNA"/>
</dbReference>
<organism evidence="1 2">
    <name type="scientific">Thioploca ingrica</name>
    <dbReference type="NCBI Taxonomy" id="40754"/>
    <lineage>
        <taxon>Bacteria</taxon>
        <taxon>Pseudomonadati</taxon>
        <taxon>Pseudomonadota</taxon>
        <taxon>Gammaproteobacteria</taxon>
        <taxon>Thiotrichales</taxon>
        <taxon>Thiotrichaceae</taxon>
        <taxon>Thioploca</taxon>
    </lineage>
</organism>
<dbReference type="Pfam" id="PF01724">
    <property type="entry name" value="DUF29"/>
    <property type="match status" value="1"/>
</dbReference>
<sequence>MNTLERDYEQDFYAWIQHNIALLKQGKLNEIDIDILIDELESMAKRDKRELTSRLTILIAHLLKWQFQPEQRSGSWQGSIDEQRFKIGKHLEDSPSLRNQLSESIKVAYPDALKLAIKETKLSSKVFPKDCPYPIEQLLDDSFYPSPG</sequence>
<protein>
    <recommendedName>
        <fullName evidence="3">DUF29 domain-containing protein</fullName>
    </recommendedName>
</protein>
<dbReference type="AlphaFoldDB" id="A0A090ACD0"/>